<accession>A0A7W8DGA6</accession>
<dbReference type="SUPFAM" id="SSF117987">
    <property type="entry name" value="CRISPR-associated protein"/>
    <property type="match status" value="2"/>
</dbReference>
<dbReference type="AlphaFoldDB" id="A0A7W8DGA6"/>
<comment type="caution">
    <text evidence="1">The sequence shown here is derived from an EMBL/GenBank/DDBJ whole genome shotgun (WGS) entry which is preliminary data.</text>
</comment>
<evidence type="ECO:0000313" key="1">
    <source>
        <dbReference type="EMBL" id="MBB5021286.1"/>
    </source>
</evidence>
<dbReference type="CDD" id="cd09727">
    <property type="entry name" value="Cas6_I-E"/>
    <property type="match status" value="1"/>
</dbReference>
<dbReference type="Gene3D" id="3.30.70.1210">
    <property type="entry name" value="Crispr-associated protein, domain 2"/>
    <property type="match status" value="1"/>
</dbReference>
<dbReference type="NCBIfam" id="TIGR01907">
    <property type="entry name" value="casE_Cse3"/>
    <property type="match status" value="1"/>
</dbReference>
<protein>
    <submittedName>
        <fullName evidence="1">CRISPR system Cascade subunit CasE</fullName>
    </submittedName>
</protein>
<dbReference type="SMART" id="SM01101">
    <property type="entry name" value="CRISPR_assoc"/>
    <property type="match status" value="1"/>
</dbReference>
<dbReference type="RefSeq" id="WP_183729713.1">
    <property type="nucleotide sequence ID" value="NZ_JACHID010000003.1"/>
</dbReference>
<proteinExistence type="predicted"/>
<dbReference type="EMBL" id="JACHID010000003">
    <property type="protein sequence ID" value="MBB5021286.1"/>
    <property type="molecule type" value="Genomic_DNA"/>
</dbReference>
<dbReference type="InterPro" id="IPR010179">
    <property type="entry name" value="CRISPR-assoc_prot_Cse3"/>
</dbReference>
<dbReference type="Pfam" id="PF08798">
    <property type="entry name" value="CRISPR_assoc"/>
    <property type="match status" value="1"/>
</dbReference>
<dbReference type="Proteomes" id="UP000528322">
    <property type="component" value="Unassembled WGS sequence"/>
</dbReference>
<keyword evidence="2" id="KW-1185">Reference proteome</keyword>
<name>A0A7W8DGA6_9BACT</name>
<sequence length="219" mass="25257">MKWLTQMEIDAGTARRYRFFDSYSWHKGVWQCFPGDENAARDFLTRLDALEGKFRVWLLSARKPQLPEWCPQENFFLKEIAPGFLHHHRYYFDVRANPVKSVVQRDAEGNRIRGKRIPIVDTEELRSWLSRKGDARCRDPKTGKEIPGGFRLLDSAPLDISPMAESHFRKKSHSAYHGGVQFRGILEVTNRELFQQTYSAGIGSAKGFGFGLLLLKPVN</sequence>
<dbReference type="Gene3D" id="3.30.70.1200">
    <property type="entry name" value="Crispr-associated protein, domain 1"/>
    <property type="match status" value="1"/>
</dbReference>
<reference evidence="1 2" key="1">
    <citation type="submission" date="2020-08" db="EMBL/GenBank/DDBJ databases">
        <title>Genomic Encyclopedia of Type Strains, Phase IV (KMG-IV): sequencing the most valuable type-strain genomes for metagenomic binning, comparative biology and taxonomic classification.</title>
        <authorList>
            <person name="Goeker M."/>
        </authorList>
    </citation>
    <scope>NUCLEOTIDE SEQUENCE [LARGE SCALE GENOMIC DNA]</scope>
    <source>
        <strain evidence="1 2">DSM 22071</strain>
    </source>
</reference>
<organism evidence="1 2">
    <name type="scientific">Desulfurispira natronophila</name>
    <dbReference type="NCBI Taxonomy" id="682562"/>
    <lineage>
        <taxon>Bacteria</taxon>
        <taxon>Pseudomonadati</taxon>
        <taxon>Chrysiogenota</taxon>
        <taxon>Chrysiogenia</taxon>
        <taxon>Chrysiogenales</taxon>
        <taxon>Chrysiogenaceae</taxon>
        <taxon>Desulfurispira</taxon>
    </lineage>
</organism>
<evidence type="ECO:0000313" key="2">
    <source>
        <dbReference type="Proteomes" id="UP000528322"/>
    </source>
</evidence>
<gene>
    <name evidence="1" type="ORF">HNR37_000595</name>
</gene>